<gene>
    <name evidence="2" type="ORF">UX05_C0018G0008</name>
</gene>
<evidence type="ECO:0000313" key="3">
    <source>
        <dbReference type="Proteomes" id="UP000034264"/>
    </source>
</evidence>
<dbReference type="SUPFAM" id="SSF63817">
    <property type="entry name" value="Sortase"/>
    <property type="match status" value="1"/>
</dbReference>
<comment type="caution">
    <text evidence="2">The sequence shown here is derived from an EMBL/GenBank/DDBJ whole genome shotgun (WGS) entry which is preliminary data.</text>
</comment>
<sequence length="201" mass="22425">MLFRRQHKLGVFFSALAVVGFLSLGSPIIVSELSYRLSRSNQIQGVQVIGQRKTFGDLLLNDPFTITIPKIGLTAGILPNVNPADESDYLPALKTGVAHAQGSYFPGGGELIYLFAHSTDYAFNIKSFNALFYNLKELEKGDRITLDYHGRSFNYQVEEKKIVAADDLSDLKNLGQERIVLQTCWPPGTTWKRLLIIAYPV</sequence>
<dbReference type="EMBL" id="LCKS01000018">
    <property type="protein sequence ID" value="KKU01656.1"/>
    <property type="molecule type" value="Genomic_DNA"/>
</dbReference>
<organism evidence="2 3">
    <name type="scientific">Candidatus Amesbacteria bacterium GW2011_GWC2_45_19</name>
    <dbReference type="NCBI Taxonomy" id="1618366"/>
    <lineage>
        <taxon>Bacteria</taxon>
        <taxon>Candidatus Amesiibacteriota</taxon>
    </lineage>
</organism>
<dbReference type="Gene3D" id="2.40.260.10">
    <property type="entry name" value="Sortase"/>
    <property type="match status" value="1"/>
</dbReference>
<dbReference type="Pfam" id="PF04203">
    <property type="entry name" value="Sortase"/>
    <property type="match status" value="1"/>
</dbReference>
<evidence type="ECO:0000256" key="1">
    <source>
        <dbReference type="ARBA" id="ARBA00022801"/>
    </source>
</evidence>
<accession>A0A0G1M0F1</accession>
<name>A0A0G1M0F1_9BACT</name>
<dbReference type="InterPro" id="IPR005754">
    <property type="entry name" value="Sortase"/>
</dbReference>
<dbReference type="CDD" id="cd00004">
    <property type="entry name" value="Sortase"/>
    <property type="match status" value="1"/>
</dbReference>
<dbReference type="NCBIfam" id="TIGR01076">
    <property type="entry name" value="sortase_fam"/>
    <property type="match status" value="1"/>
</dbReference>
<dbReference type="AlphaFoldDB" id="A0A0G1M0F1"/>
<keyword evidence="1" id="KW-0378">Hydrolase</keyword>
<protein>
    <submittedName>
        <fullName evidence="2">Sortase</fullName>
    </submittedName>
</protein>
<dbReference type="Proteomes" id="UP000034264">
    <property type="component" value="Unassembled WGS sequence"/>
</dbReference>
<reference evidence="2 3" key="1">
    <citation type="journal article" date="2015" name="Nature">
        <title>rRNA introns, odd ribosomes, and small enigmatic genomes across a large radiation of phyla.</title>
        <authorList>
            <person name="Brown C.T."/>
            <person name="Hug L.A."/>
            <person name="Thomas B.C."/>
            <person name="Sharon I."/>
            <person name="Castelle C.J."/>
            <person name="Singh A."/>
            <person name="Wilkins M.J."/>
            <person name="Williams K.H."/>
            <person name="Banfield J.F."/>
        </authorList>
    </citation>
    <scope>NUCLEOTIDE SEQUENCE [LARGE SCALE GENOMIC DNA]</scope>
</reference>
<dbReference type="GO" id="GO:0016787">
    <property type="term" value="F:hydrolase activity"/>
    <property type="evidence" value="ECO:0007669"/>
    <property type="project" value="UniProtKB-KW"/>
</dbReference>
<dbReference type="InterPro" id="IPR023365">
    <property type="entry name" value="Sortase_dom-sf"/>
</dbReference>
<evidence type="ECO:0000313" key="2">
    <source>
        <dbReference type="EMBL" id="KKU01656.1"/>
    </source>
</evidence>
<proteinExistence type="predicted"/>